<proteinExistence type="predicted"/>
<dbReference type="EMBL" id="BARS01002614">
    <property type="protein sequence ID" value="GAF70116.1"/>
    <property type="molecule type" value="Genomic_DNA"/>
</dbReference>
<accession>X0S4F9</accession>
<organism evidence="1">
    <name type="scientific">marine sediment metagenome</name>
    <dbReference type="NCBI Taxonomy" id="412755"/>
    <lineage>
        <taxon>unclassified sequences</taxon>
        <taxon>metagenomes</taxon>
        <taxon>ecological metagenomes</taxon>
    </lineage>
</organism>
<reference evidence="1" key="1">
    <citation type="journal article" date="2014" name="Front. Microbiol.">
        <title>High frequency of phylogenetically diverse reductive dehalogenase-homologous genes in deep subseafloor sedimentary metagenomes.</title>
        <authorList>
            <person name="Kawai M."/>
            <person name="Futagami T."/>
            <person name="Toyoda A."/>
            <person name="Takaki Y."/>
            <person name="Nishi S."/>
            <person name="Hori S."/>
            <person name="Arai W."/>
            <person name="Tsubouchi T."/>
            <person name="Morono Y."/>
            <person name="Uchiyama I."/>
            <person name="Ito T."/>
            <person name="Fujiyama A."/>
            <person name="Inagaki F."/>
            <person name="Takami H."/>
        </authorList>
    </citation>
    <scope>NUCLEOTIDE SEQUENCE</scope>
    <source>
        <strain evidence="1">Expedition CK06-06</strain>
    </source>
</reference>
<gene>
    <name evidence="1" type="ORF">S01H1_05007</name>
</gene>
<dbReference type="AlphaFoldDB" id="X0S4F9"/>
<sequence>MGTENAVCPRCGKEVLVTVPSGHRLWSIVENPQYDAAAHEDDETLATQMSRCSYCNSSFGAVTRDERL</sequence>
<evidence type="ECO:0008006" key="2">
    <source>
        <dbReference type="Google" id="ProtNLM"/>
    </source>
</evidence>
<protein>
    <recommendedName>
        <fullName evidence="2">CpXC domain-containing protein</fullName>
    </recommendedName>
</protein>
<evidence type="ECO:0000313" key="1">
    <source>
        <dbReference type="EMBL" id="GAF70116.1"/>
    </source>
</evidence>
<comment type="caution">
    <text evidence="1">The sequence shown here is derived from an EMBL/GenBank/DDBJ whole genome shotgun (WGS) entry which is preliminary data.</text>
</comment>
<name>X0S4F9_9ZZZZ</name>